<keyword evidence="2" id="KW-0560">Oxidoreductase</keyword>
<reference evidence="4" key="1">
    <citation type="journal article" date="2020" name="Phytopathology">
        <title>Genome sequence and comparative analysis of Colletotrichum gloeosporioides isolated from Liriodendron leaves.</title>
        <authorList>
            <person name="Fu F.F."/>
            <person name="Hao Z."/>
            <person name="Wang P."/>
            <person name="Lu Y."/>
            <person name="Xue L.J."/>
            <person name="Wei G."/>
            <person name="Tian Y."/>
            <person name="Baishi H."/>
            <person name="Xu H."/>
            <person name="Shi J."/>
            <person name="Cheng T."/>
            <person name="Wang G."/>
            <person name="Yi Y."/>
            <person name="Chen J."/>
        </authorList>
    </citation>
    <scope>NUCLEOTIDE SEQUENCE</scope>
    <source>
        <strain evidence="4">Lc1</strain>
    </source>
</reference>
<proteinExistence type="inferred from homology"/>
<dbReference type="SMART" id="SM01329">
    <property type="entry name" value="Iso_dh"/>
    <property type="match status" value="1"/>
</dbReference>
<comment type="similarity">
    <text evidence="1">Belongs to the isocitrate and isopropylmalate dehydrogenases family.</text>
</comment>
<evidence type="ECO:0000256" key="2">
    <source>
        <dbReference type="ARBA" id="ARBA00023002"/>
    </source>
</evidence>
<reference evidence="4" key="2">
    <citation type="submission" date="2020-03" db="EMBL/GenBank/DDBJ databases">
        <authorList>
            <person name="Fu F.-F."/>
            <person name="Chen J."/>
        </authorList>
    </citation>
    <scope>NUCLEOTIDE SEQUENCE</scope>
    <source>
        <strain evidence="4">Lc1</strain>
    </source>
</reference>
<dbReference type="RefSeq" id="XP_045265110.1">
    <property type="nucleotide sequence ID" value="XM_045413476.1"/>
</dbReference>
<dbReference type="Pfam" id="PF00180">
    <property type="entry name" value="Iso_dh"/>
    <property type="match status" value="1"/>
</dbReference>
<protein>
    <submittedName>
        <fullName evidence="4">Isocitrate dehydrogenase [NAD] catalytic subunit 5</fullName>
    </submittedName>
</protein>
<dbReference type="InterPro" id="IPR024084">
    <property type="entry name" value="IsoPropMal-DH-like_dom"/>
</dbReference>
<dbReference type="SUPFAM" id="SSF53659">
    <property type="entry name" value="Isocitrate/Isopropylmalate dehydrogenase-like"/>
    <property type="match status" value="1"/>
</dbReference>
<evidence type="ECO:0000313" key="4">
    <source>
        <dbReference type="EMBL" id="KAF3805951.1"/>
    </source>
</evidence>
<dbReference type="EMBL" id="WVTB01000038">
    <property type="protein sequence ID" value="KAF3805951.1"/>
    <property type="molecule type" value="Genomic_DNA"/>
</dbReference>
<organism evidence="4 5">
    <name type="scientific">Colletotrichum gloeosporioides</name>
    <name type="common">Anthracnose fungus</name>
    <name type="synonym">Glomerella cingulata</name>
    <dbReference type="NCBI Taxonomy" id="474922"/>
    <lineage>
        <taxon>Eukaryota</taxon>
        <taxon>Fungi</taxon>
        <taxon>Dikarya</taxon>
        <taxon>Ascomycota</taxon>
        <taxon>Pezizomycotina</taxon>
        <taxon>Sordariomycetes</taxon>
        <taxon>Hypocreomycetidae</taxon>
        <taxon>Glomerellales</taxon>
        <taxon>Glomerellaceae</taxon>
        <taxon>Colletotrichum</taxon>
        <taxon>Colletotrichum gloeosporioides species complex</taxon>
    </lineage>
</organism>
<dbReference type="GO" id="GO:0004449">
    <property type="term" value="F:isocitrate dehydrogenase (NAD+) activity"/>
    <property type="evidence" value="ECO:0007669"/>
    <property type="project" value="TreeGrafter"/>
</dbReference>
<dbReference type="PANTHER" id="PTHR11835">
    <property type="entry name" value="DECARBOXYLATING DEHYDROGENASES-ISOCITRATE, ISOPROPYLMALATE, TARTRATE"/>
    <property type="match status" value="1"/>
</dbReference>
<keyword evidence="5" id="KW-1185">Reference proteome</keyword>
<dbReference type="Proteomes" id="UP000613401">
    <property type="component" value="Unassembled WGS sequence"/>
</dbReference>
<dbReference type="PANTHER" id="PTHR11835:SF34">
    <property type="entry name" value="ISOCITRATE DEHYDROGENASE [NAD] SUBUNIT ALPHA, MITOCHONDRIAL"/>
    <property type="match status" value="1"/>
</dbReference>
<evidence type="ECO:0000259" key="3">
    <source>
        <dbReference type="SMART" id="SM01329"/>
    </source>
</evidence>
<name>A0A8H4CLG3_COLGL</name>
<comment type="caution">
    <text evidence="4">The sequence shown here is derived from an EMBL/GenBank/DDBJ whole genome shotgun (WGS) entry which is preliminary data.</text>
</comment>
<dbReference type="GO" id="GO:0006102">
    <property type="term" value="P:isocitrate metabolic process"/>
    <property type="evidence" value="ECO:0007669"/>
    <property type="project" value="TreeGrafter"/>
</dbReference>
<evidence type="ECO:0000313" key="5">
    <source>
        <dbReference type="Proteomes" id="UP000613401"/>
    </source>
</evidence>
<dbReference type="AlphaFoldDB" id="A0A8H4CLG3"/>
<evidence type="ECO:0000256" key="1">
    <source>
        <dbReference type="ARBA" id="ARBA00007769"/>
    </source>
</evidence>
<dbReference type="GO" id="GO:0006099">
    <property type="term" value="P:tricarboxylic acid cycle"/>
    <property type="evidence" value="ECO:0007669"/>
    <property type="project" value="TreeGrafter"/>
</dbReference>
<dbReference type="GeneID" id="69020741"/>
<feature type="domain" description="Isopropylmalate dehydrogenase-like" evidence="3">
    <location>
        <begin position="2"/>
        <end position="340"/>
    </location>
</feature>
<dbReference type="Gene3D" id="3.40.718.10">
    <property type="entry name" value="Isopropylmalate Dehydrogenase"/>
    <property type="match status" value="1"/>
</dbReference>
<gene>
    <name evidence="4" type="ORF">GCG54_00013625</name>
</gene>
<sequence length="351" mass="38325">MRIGVLKGNGIGPEIMRASQRVLEATGIPIEWENILIADEAIEKHGHPIPPETVAQLRSVGVTLKAPIITHKLVGRITCLQPDGTSATYPSLNNAIRRELGLFVNPRPVKGYAGISGRYEDLDCIIMREVTEDLYSGIEHKIGDDIAAEAIKLTTRAAATRVARYSFEYARKYGRKRVTCLHKANVLNYTDGLFLRCFREVSKDYKDIETEELMIDAACYLIVKDPKRFDVVLAANQYGDIFSDLAAGLVGSLGLAPGMNVSDDLAVFEASHGAAPDIAGRGIANPLALVLSGALLLESMDRRKEANAVREAVRIVVEEQKYLTPDLGGSGTTDSLTDAVVREVKRIMTCE</sequence>
<accession>A0A8H4CLG3</accession>